<dbReference type="InterPro" id="IPR036875">
    <property type="entry name" value="Znf_CCHC_sf"/>
</dbReference>
<accession>A0AAN6RCU1</accession>
<dbReference type="Pfam" id="PF14392">
    <property type="entry name" value="zf-CCHC_4"/>
    <property type="match status" value="1"/>
</dbReference>
<dbReference type="AlphaFoldDB" id="A0AAN6RCU1"/>
<evidence type="ECO:0000256" key="1">
    <source>
        <dbReference type="PROSITE-ProRule" id="PRU00047"/>
    </source>
</evidence>
<sequence length="331" mass="33797">MAPSAPLNTIPANPYQPAKEVTPLNTECEPCNRIIPTKCWGEHARGKRHQKAVDAERRAKDTENANPSNGEDFTNVGGPVGETDGNEDSTWSSNVNDADFGGGGSSGGRASSSGGGRGACYGCGVVGHNKRDCPQSARGGGGGGSGGGGGGGGGRGACYACGEEGHQKRDCPKFSGGGRACFNCGMTDHTKANCPAGQSAGQGGNGGQQCFNCYEYGHRKSECPNERVIKCRNCDEIGHISRECPKPKDWSKHQCSNCKEFGHGPKRCPQPIAEDSTGGGDWGNADSGAGGQSGDWDTGANAETSGGWADHATPAAPAEDNWGGASTGAGW</sequence>
<feature type="compositionally biased region" description="Basic and acidic residues" evidence="2">
    <location>
        <begin position="51"/>
        <end position="63"/>
    </location>
</feature>
<feature type="domain" description="CCHC-type" evidence="3">
    <location>
        <begin position="210"/>
        <end position="225"/>
    </location>
</feature>
<keyword evidence="1" id="KW-0862">Zinc</keyword>
<evidence type="ECO:0000256" key="2">
    <source>
        <dbReference type="SAM" id="MobiDB-lite"/>
    </source>
</evidence>
<name>A0AAN6RCU1_9PLEO</name>
<dbReference type="PROSITE" id="PS50158">
    <property type="entry name" value="ZF_CCHC"/>
    <property type="match status" value="5"/>
</dbReference>
<dbReference type="InterPro" id="IPR001878">
    <property type="entry name" value="Znf_CCHC"/>
</dbReference>
<feature type="domain" description="CCHC-type" evidence="3">
    <location>
        <begin position="158"/>
        <end position="173"/>
    </location>
</feature>
<feature type="region of interest" description="Disordered" evidence="2">
    <location>
        <begin position="44"/>
        <end position="115"/>
    </location>
</feature>
<dbReference type="InterPro" id="IPR025836">
    <property type="entry name" value="Zn_knuckle_CX2CX4HX4C"/>
</dbReference>
<feature type="domain" description="CCHC-type" evidence="3">
    <location>
        <begin position="230"/>
        <end position="246"/>
    </location>
</feature>
<feature type="compositionally biased region" description="Gly residues" evidence="2">
    <location>
        <begin position="277"/>
        <end position="293"/>
    </location>
</feature>
<dbReference type="Proteomes" id="UP001280581">
    <property type="component" value="Unassembled WGS sequence"/>
</dbReference>
<comment type="caution">
    <text evidence="4">The sequence shown here is derived from an EMBL/GenBank/DDBJ whole genome shotgun (WGS) entry which is preliminary data.</text>
</comment>
<dbReference type="GO" id="GO:0003676">
    <property type="term" value="F:nucleic acid binding"/>
    <property type="evidence" value="ECO:0007669"/>
    <property type="project" value="InterPro"/>
</dbReference>
<keyword evidence="1" id="KW-0479">Metal-binding</keyword>
<feature type="region of interest" description="Disordered" evidence="2">
    <location>
        <begin position="269"/>
        <end position="331"/>
    </location>
</feature>
<protein>
    <recommendedName>
        <fullName evidence="3">CCHC-type domain-containing protein</fullName>
    </recommendedName>
</protein>
<dbReference type="PANTHER" id="PTHR46978">
    <property type="entry name" value="ZINC KNUCKLE (CCHC-TYPE) FAMILY PROTEIN"/>
    <property type="match status" value="1"/>
</dbReference>
<feature type="domain" description="CCHC-type" evidence="3">
    <location>
        <begin position="181"/>
        <end position="195"/>
    </location>
</feature>
<dbReference type="SMART" id="SM00343">
    <property type="entry name" value="ZnF_C2HC"/>
    <property type="match status" value="6"/>
</dbReference>
<keyword evidence="5" id="KW-1185">Reference proteome</keyword>
<keyword evidence="1" id="KW-0863">Zinc-finger</keyword>
<gene>
    <name evidence="4" type="ORF">GRF29_164g850860</name>
</gene>
<reference evidence="4 5" key="1">
    <citation type="submission" date="2021-02" db="EMBL/GenBank/DDBJ databases">
        <title>Genome assembly of Pseudopithomyces chartarum.</title>
        <authorList>
            <person name="Jauregui R."/>
            <person name="Singh J."/>
            <person name="Voisey C."/>
        </authorList>
    </citation>
    <scope>NUCLEOTIDE SEQUENCE [LARGE SCALE GENOMIC DNA]</scope>
    <source>
        <strain evidence="4 5">AGR01</strain>
    </source>
</reference>
<proteinExistence type="predicted"/>
<feature type="domain" description="CCHC-type" evidence="3">
    <location>
        <begin position="120"/>
        <end position="135"/>
    </location>
</feature>
<dbReference type="PANTHER" id="PTHR46978:SF1">
    <property type="entry name" value="ZINC KNUCKLE (CCHC-TYPE) FAMILY PROTEIN"/>
    <property type="match status" value="1"/>
</dbReference>
<dbReference type="GO" id="GO:0008270">
    <property type="term" value="F:zinc ion binding"/>
    <property type="evidence" value="ECO:0007669"/>
    <property type="project" value="UniProtKB-KW"/>
</dbReference>
<dbReference type="Gene3D" id="4.10.60.10">
    <property type="entry name" value="Zinc finger, CCHC-type"/>
    <property type="match status" value="3"/>
</dbReference>
<evidence type="ECO:0000313" key="5">
    <source>
        <dbReference type="Proteomes" id="UP001280581"/>
    </source>
</evidence>
<organism evidence="4 5">
    <name type="scientific">Pseudopithomyces chartarum</name>
    <dbReference type="NCBI Taxonomy" id="1892770"/>
    <lineage>
        <taxon>Eukaryota</taxon>
        <taxon>Fungi</taxon>
        <taxon>Dikarya</taxon>
        <taxon>Ascomycota</taxon>
        <taxon>Pezizomycotina</taxon>
        <taxon>Dothideomycetes</taxon>
        <taxon>Pleosporomycetidae</taxon>
        <taxon>Pleosporales</taxon>
        <taxon>Massarineae</taxon>
        <taxon>Didymosphaeriaceae</taxon>
        <taxon>Pseudopithomyces</taxon>
    </lineage>
</organism>
<dbReference type="Pfam" id="PF00098">
    <property type="entry name" value="zf-CCHC"/>
    <property type="match status" value="4"/>
</dbReference>
<dbReference type="SUPFAM" id="SSF57756">
    <property type="entry name" value="Retrovirus zinc finger-like domains"/>
    <property type="match status" value="3"/>
</dbReference>
<evidence type="ECO:0000259" key="3">
    <source>
        <dbReference type="PROSITE" id="PS50158"/>
    </source>
</evidence>
<dbReference type="EMBL" id="WVTA01000015">
    <property type="protein sequence ID" value="KAK3201847.1"/>
    <property type="molecule type" value="Genomic_DNA"/>
</dbReference>
<evidence type="ECO:0000313" key="4">
    <source>
        <dbReference type="EMBL" id="KAK3201847.1"/>
    </source>
</evidence>
<feature type="compositionally biased region" description="Gly residues" evidence="2">
    <location>
        <begin position="100"/>
        <end position="115"/>
    </location>
</feature>